<dbReference type="Pfam" id="PF05704">
    <property type="entry name" value="Caps_synth"/>
    <property type="match status" value="1"/>
</dbReference>
<evidence type="ECO:0000313" key="2">
    <source>
        <dbReference type="EMBL" id="AUJ31919.1"/>
    </source>
</evidence>
<evidence type="ECO:0000313" key="3">
    <source>
        <dbReference type="Proteomes" id="UP000324497"/>
    </source>
</evidence>
<keyword evidence="1" id="KW-0812">Transmembrane</keyword>
<keyword evidence="3" id="KW-1185">Reference proteome</keyword>
<keyword evidence="1" id="KW-1133">Transmembrane helix</keyword>
<keyword evidence="2" id="KW-0808">Transferase</keyword>
<reference evidence="2 3" key="1">
    <citation type="submission" date="2016-11" db="EMBL/GenBank/DDBJ databases">
        <title>Interaction between Lactobacillus species and yeast in water kefir.</title>
        <authorList>
            <person name="Behr J."/>
            <person name="Xu D."/>
            <person name="Vogel R.F."/>
        </authorList>
    </citation>
    <scope>NUCLEOTIDE SEQUENCE [LARGE SCALE GENOMIC DNA]</scope>
    <source>
        <strain evidence="2 3">TMW 1.1827</strain>
    </source>
</reference>
<keyword evidence="1" id="KW-0472">Membrane</keyword>
<dbReference type="InterPro" id="IPR008441">
    <property type="entry name" value="AfumC-like_glycosyl_Trfase"/>
</dbReference>
<organism evidence="2 3">
    <name type="scientific">Liquorilactobacillus nagelii</name>
    <dbReference type="NCBI Taxonomy" id="82688"/>
    <lineage>
        <taxon>Bacteria</taxon>
        <taxon>Bacillati</taxon>
        <taxon>Bacillota</taxon>
        <taxon>Bacilli</taxon>
        <taxon>Lactobacillales</taxon>
        <taxon>Lactobacillaceae</taxon>
        <taxon>Liquorilactobacillus</taxon>
    </lineage>
</organism>
<dbReference type="KEGG" id="lng:BSQ50_04705"/>
<dbReference type="Gene3D" id="3.90.550.20">
    <property type="match status" value="1"/>
</dbReference>
<dbReference type="EMBL" id="CP018180">
    <property type="protein sequence ID" value="AUJ31919.1"/>
    <property type="molecule type" value="Genomic_DNA"/>
</dbReference>
<gene>
    <name evidence="2" type="ORF">BSQ50_04705</name>
</gene>
<accession>A0A3Q8CM11</accession>
<dbReference type="InterPro" id="IPR029044">
    <property type="entry name" value="Nucleotide-diphossugar_trans"/>
</dbReference>
<dbReference type="RefSeq" id="WP_148126568.1">
    <property type="nucleotide sequence ID" value="NZ_CP018180.1"/>
</dbReference>
<dbReference type="AlphaFoldDB" id="A0A3Q8CM11"/>
<dbReference type="Proteomes" id="UP000324497">
    <property type="component" value="Chromosome"/>
</dbReference>
<sequence length="308" mass="36344">MNTNRKKIIESLSSYVYAGKLPLMLCLIPFFINNKKGMELFRERLDLSVQGTLKRRFFNKTGATSYQSSKLIKLQNKHNIWFMWLQGIDNAPELCRTNYMYLKKKFGDGVHLITADNVFDYVEIPDFIKAKWINGTISNTHFSDIIRVQLLSTYGGTWIDATVFINSNFLERLTEFCLPQTFKPGSNGHALPVSSWFINVPGENKYIERVRDLLFLYWEKNNRLIDYFLLHHFFIIVSDEMDNYLDNIYPLDNSMPHYPMLLMKRRKVSSFEIESFLKDYKVMKFTYKTDSRLEDDNYVKLIDSIGLL</sequence>
<dbReference type="SUPFAM" id="SSF53448">
    <property type="entry name" value="Nucleotide-diphospho-sugar transferases"/>
    <property type="match status" value="1"/>
</dbReference>
<feature type="transmembrane region" description="Helical" evidence="1">
    <location>
        <begin position="12"/>
        <end position="32"/>
    </location>
</feature>
<evidence type="ECO:0000256" key="1">
    <source>
        <dbReference type="SAM" id="Phobius"/>
    </source>
</evidence>
<proteinExistence type="predicted"/>
<protein>
    <submittedName>
        <fullName evidence="2">Glycosyl transferase</fullName>
    </submittedName>
</protein>
<name>A0A3Q8CM11_9LACO</name>
<dbReference type="GO" id="GO:0016757">
    <property type="term" value="F:glycosyltransferase activity"/>
    <property type="evidence" value="ECO:0007669"/>
    <property type="project" value="InterPro"/>
</dbReference>